<reference evidence="1 2" key="1">
    <citation type="submission" date="2019-03" db="EMBL/GenBank/DDBJ databases">
        <title>Single cell metagenomics reveals metabolic interactions within the superorganism composed of flagellate Streblomastix strix and complex community of Bacteroidetes bacteria on its surface.</title>
        <authorList>
            <person name="Treitli S.C."/>
            <person name="Kolisko M."/>
            <person name="Husnik F."/>
            <person name="Keeling P."/>
            <person name="Hampl V."/>
        </authorList>
    </citation>
    <scope>NUCLEOTIDE SEQUENCE [LARGE SCALE GENOMIC DNA]</scope>
    <source>
        <strain evidence="1">ST1C</strain>
    </source>
</reference>
<evidence type="ECO:0000313" key="1">
    <source>
        <dbReference type="EMBL" id="KAA6334431.1"/>
    </source>
</evidence>
<dbReference type="AlphaFoldDB" id="A0A5J4RNG9"/>
<name>A0A5J4RNG9_9EUKA</name>
<proteinExistence type="predicted"/>
<accession>A0A5J4RNG9</accession>
<comment type="caution">
    <text evidence="1">The sequence shown here is derived from an EMBL/GenBank/DDBJ whole genome shotgun (WGS) entry which is preliminary data.</text>
</comment>
<feature type="non-terminal residue" evidence="1">
    <location>
        <position position="1"/>
    </location>
</feature>
<dbReference type="EMBL" id="SNRW01041981">
    <property type="protein sequence ID" value="KAA6334431.1"/>
    <property type="molecule type" value="Genomic_DNA"/>
</dbReference>
<organism evidence="1 2">
    <name type="scientific">Streblomastix strix</name>
    <dbReference type="NCBI Taxonomy" id="222440"/>
    <lineage>
        <taxon>Eukaryota</taxon>
        <taxon>Metamonada</taxon>
        <taxon>Preaxostyla</taxon>
        <taxon>Oxymonadida</taxon>
        <taxon>Streblomastigidae</taxon>
        <taxon>Streblomastix</taxon>
    </lineage>
</organism>
<dbReference type="OrthoDB" id="419768at2759"/>
<evidence type="ECO:0000313" key="2">
    <source>
        <dbReference type="Proteomes" id="UP000324800"/>
    </source>
</evidence>
<protein>
    <submittedName>
        <fullName evidence="1">Uncharacterized protein</fullName>
    </submittedName>
</protein>
<dbReference type="Proteomes" id="UP000324800">
    <property type="component" value="Unassembled WGS sequence"/>
</dbReference>
<dbReference type="CDD" id="cd00030">
    <property type="entry name" value="C2"/>
    <property type="match status" value="1"/>
</dbReference>
<gene>
    <name evidence="1" type="ORF">EZS28_053067</name>
</gene>
<sequence length="38" mass="4512">FSFEFDPRMAQYRELKLELQNQDTFGMDDQIGKADMPV</sequence>